<keyword evidence="3 5" id="KW-0195">Cyclin</keyword>
<evidence type="ECO:0000313" key="10">
    <source>
        <dbReference type="Proteomes" id="UP000017836"/>
    </source>
</evidence>
<dbReference type="eggNOG" id="KOG0653">
    <property type="taxonomic scope" value="Eukaryota"/>
</dbReference>
<dbReference type="EMBL" id="KI395058">
    <property type="protein sequence ID" value="ERM99103.1"/>
    <property type="molecule type" value="Genomic_DNA"/>
</dbReference>
<feature type="domain" description="Cyclin-like" evidence="7">
    <location>
        <begin position="136"/>
        <end position="220"/>
    </location>
</feature>
<evidence type="ECO:0000256" key="5">
    <source>
        <dbReference type="RuleBase" id="RU000383"/>
    </source>
</evidence>
<accession>W1NUW7</accession>
<dbReference type="OMA" id="IMEHAKM"/>
<reference evidence="10" key="1">
    <citation type="journal article" date="2013" name="Science">
        <title>The Amborella genome and the evolution of flowering plants.</title>
        <authorList>
            <consortium name="Amborella Genome Project"/>
        </authorList>
    </citation>
    <scope>NUCLEOTIDE SEQUENCE [LARGE SCALE GENOMIC DNA]</scope>
</reference>
<dbReference type="InterPro" id="IPR006671">
    <property type="entry name" value="Cyclin_N"/>
</dbReference>
<dbReference type="InterPro" id="IPR048258">
    <property type="entry name" value="Cyclins_cyclin-box"/>
</dbReference>
<evidence type="ECO:0000256" key="2">
    <source>
        <dbReference type="ARBA" id="ARBA00022618"/>
    </source>
</evidence>
<dbReference type="SUPFAM" id="SSF47954">
    <property type="entry name" value="Cyclin-like"/>
    <property type="match status" value="2"/>
</dbReference>
<dbReference type="InterPro" id="IPR004367">
    <property type="entry name" value="Cyclin_C-dom"/>
</dbReference>
<dbReference type="HOGENOM" id="CLU_020695_0_2_1"/>
<dbReference type="GO" id="GO:0000307">
    <property type="term" value="C:cyclin-dependent protein kinase holoenzyme complex"/>
    <property type="evidence" value="ECO:0000318"/>
    <property type="project" value="GO_Central"/>
</dbReference>
<evidence type="ECO:0000259" key="8">
    <source>
        <dbReference type="SMART" id="SM01332"/>
    </source>
</evidence>
<dbReference type="STRING" id="13333.W1NUW7"/>
<dbReference type="Gene3D" id="1.10.472.10">
    <property type="entry name" value="Cyclin-like"/>
    <property type="match status" value="2"/>
</dbReference>
<dbReference type="AlphaFoldDB" id="W1NUW7"/>
<dbReference type="Gramene" id="ERM99103">
    <property type="protein sequence ID" value="ERM99103"/>
    <property type="gene ID" value="AMTR_s00101p00131830"/>
</dbReference>
<dbReference type="GO" id="GO:0005737">
    <property type="term" value="C:cytoplasm"/>
    <property type="evidence" value="ECO:0000318"/>
    <property type="project" value="GO_Central"/>
</dbReference>
<dbReference type="CDD" id="cd20511">
    <property type="entry name" value="CYCLIN_AtCycB-like_rpt2"/>
    <property type="match status" value="1"/>
</dbReference>
<evidence type="ECO:0000256" key="6">
    <source>
        <dbReference type="SAM" id="MobiDB-lite"/>
    </source>
</evidence>
<protein>
    <submittedName>
        <fullName evidence="9">Uncharacterized protein</fullName>
    </submittedName>
</protein>
<proteinExistence type="inferred from homology"/>
<dbReference type="Proteomes" id="UP000017836">
    <property type="component" value="Unassembled WGS sequence"/>
</dbReference>
<dbReference type="PIRSF" id="PIRSF001771">
    <property type="entry name" value="Cyclin_A_B_D_E"/>
    <property type="match status" value="1"/>
</dbReference>
<dbReference type="PANTHER" id="PTHR10177">
    <property type="entry name" value="CYCLINS"/>
    <property type="match status" value="1"/>
</dbReference>
<dbReference type="GO" id="GO:0010332">
    <property type="term" value="P:response to gamma radiation"/>
    <property type="evidence" value="ECO:0007669"/>
    <property type="project" value="UniProtKB-ARBA"/>
</dbReference>
<dbReference type="GO" id="GO:0051301">
    <property type="term" value="P:cell division"/>
    <property type="evidence" value="ECO:0007669"/>
    <property type="project" value="UniProtKB-KW"/>
</dbReference>
<evidence type="ECO:0000313" key="9">
    <source>
        <dbReference type="EMBL" id="ERM99103.1"/>
    </source>
</evidence>
<keyword evidence="10" id="KW-1185">Reference proteome</keyword>
<dbReference type="PROSITE" id="PS00292">
    <property type="entry name" value="CYCLINS"/>
    <property type="match status" value="1"/>
</dbReference>
<feature type="domain" description="Cyclin C-terminal" evidence="8">
    <location>
        <begin position="229"/>
        <end position="346"/>
    </location>
</feature>
<dbReference type="SMART" id="SM00385">
    <property type="entry name" value="CYCLIN"/>
    <property type="match status" value="2"/>
</dbReference>
<dbReference type="Pfam" id="PF00134">
    <property type="entry name" value="Cyclin_N"/>
    <property type="match status" value="1"/>
</dbReference>
<dbReference type="Pfam" id="PF02984">
    <property type="entry name" value="Cyclin_C"/>
    <property type="match status" value="1"/>
</dbReference>
<evidence type="ECO:0000256" key="3">
    <source>
        <dbReference type="ARBA" id="ARBA00023127"/>
    </source>
</evidence>
<keyword evidence="4" id="KW-0131">Cell cycle</keyword>
<evidence type="ECO:0000256" key="4">
    <source>
        <dbReference type="ARBA" id="ARBA00023306"/>
    </source>
</evidence>
<evidence type="ECO:0000256" key="1">
    <source>
        <dbReference type="ARBA" id="ARBA00006955"/>
    </source>
</evidence>
<gene>
    <name evidence="9" type="ORF">AMTR_s00101p00131830</name>
</gene>
<dbReference type="InterPro" id="IPR013763">
    <property type="entry name" value="Cyclin-like_dom"/>
</dbReference>
<dbReference type="GO" id="GO:0005634">
    <property type="term" value="C:nucleus"/>
    <property type="evidence" value="ECO:0000318"/>
    <property type="project" value="GO_Central"/>
</dbReference>
<sequence>MQYPKPEVVQKPVVPPPAKPKVTVKPKPENIIEVSSDTEQKKTQEKTANRRASRKKVHTLTQVLTARSKAACGLKDELEEKVDDIDAADVHDQLAVVDYIEDIYAFYKKAESLSQIRDYMGSQVEINDKMRAILTDWLIEVHLKFELMPETLYLTMHIVDRYLSMKIVKRRDLQLVGVTAMLVACKYEEIWAPEINDFVCISDKAYSREQILAMEKDILNDLEWNLTVPTPYVFLARFLKAAGSDKQMEDLVFFFAELSLMHYVMTKYSPSKMAASAVYAARCTLNRTPFWTQTLILHTGLSEAQVKDCASLMAEFHSVAIESKLKVIYRKYSNPQLSSVALLPSAAQLLLSKSPTS</sequence>
<feature type="domain" description="Cyclin-like" evidence="7">
    <location>
        <begin position="233"/>
        <end position="315"/>
    </location>
</feature>
<dbReference type="InterPro" id="IPR039361">
    <property type="entry name" value="Cyclin"/>
</dbReference>
<dbReference type="GO" id="GO:0016538">
    <property type="term" value="F:cyclin-dependent protein serine/threonine kinase regulator activity"/>
    <property type="evidence" value="ECO:0000318"/>
    <property type="project" value="GO_Central"/>
</dbReference>
<dbReference type="CDD" id="cd20567">
    <property type="entry name" value="CYCLIN_AtCycB-like_rpt1"/>
    <property type="match status" value="1"/>
</dbReference>
<feature type="compositionally biased region" description="Basic and acidic residues" evidence="6">
    <location>
        <begin position="38"/>
        <end position="48"/>
    </location>
</feature>
<dbReference type="InterPro" id="IPR036915">
    <property type="entry name" value="Cyclin-like_sf"/>
</dbReference>
<organism evidence="9 10">
    <name type="scientific">Amborella trichopoda</name>
    <dbReference type="NCBI Taxonomy" id="13333"/>
    <lineage>
        <taxon>Eukaryota</taxon>
        <taxon>Viridiplantae</taxon>
        <taxon>Streptophyta</taxon>
        <taxon>Embryophyta</taxon>
        <taxon>Tracheophyta</taxon>
        <taxon>Spermatophyta</taxon>
        <taxon>Magnoliopsida</taxon>
        <taxon>Amborellales</taxon>
        <taxon>Amborellaceae</taxon>
        <taxon>Amborella</taxon>
    </lineage>
</organism>
<dbReference type="InterPro" id="IPR046965">
    <property type="entry name" value="Cyclin_A/B-like"/>
</dbReference>
<dbReference type="GO" id="GO:0000082">
    <property type="term" value="P:G1/S transition of mitotic cell cycle"/>
    <property type="evidence" value="ECO:0000318"/>
    <property type="project" value="GO_Central"/>
</dbReference>
<feature type="region of interest" description="Disordered" evidence="6">
    <location>
        <begin position="1"/>
        <end position="53"/>
    </location>
</feature>
<comment type="similarity">
    <text evidence="1">Belongs to the cyclin family. Cyclin AB subfamily.</text>
</comment>
<name>W1NUW7_AMBTC</name>
<keyword evidence="2" id="KW-0132">Cell division</keyword>
<dbReference type="SMART" id="SM01332">
    <property type="entry name" value="Cyclin_C"/>
    <property type="match status" value="1"/>
</dbReference>
<dbReference type="FunFam" id="1.10.472.10:FF:000032">
    <property type="entry name" value="G2/mitotic-specific cyclin-1"/>
    <property type="match status" value="1"/>
</dbReference>
<feature type="compositionally biased region" description="Low complexity" evidence="6">
    <location>
        <begin position="1"/>
        <end position="12"/>
    </location>
</feature>
<evidence type="ECO:0000259" key="7">
    <source>
        <dbReference type="SMART" id="SM00385"/>
    </source>
</evidence>